<sequence length="59" mass="6730">MPSFFGEFDYRPVSKPLGQSHHASIFQEQILVRVFRQCGDNQECVSLSCENPLSVLNRS</sequence>
<proteinExistence type="predicted"/>
<evidence type="ECO:0000313" key="1">
    <source>
        <dbReference type="EMBL" id="CSC15911.1"/>
    </source>
</evidence>
<organism evidence="1 2">
    <name type="scientific">Vibrio cholerae</name>
    <dbReference type="NCBI Taxonomy" id="666"/>
    <lineage>
        <taxon>Bacteria</taxon>
        <taxon>Pseudomonadati</taxon>
        <taxon>Pseudomonadota</taxon>
        <taxon>Gammaproteobacteria</taxon>
        <taxon>Vibrionales</taxon>
        <taxon>Vibrionaceae</taxon>
        <taxon>Vibrio</taxon>
    </lineage>
</organism>
<evidence type="ECO:0000313" key="2">
    <source>
        <dbReference type="Proteomes" id="UP000041770"/>
    </source>
</evidence>
<dbReference type="AlphaFoldDB" id="A0A655SED6"/>
<name>A0A655SED6_VIBCL</name>
<dbReference type="Proteomes" id="UP000041770">
    <property type="component" value="Unassembled WGS sequence"/>
</dbReference>
<reference evidence="1 2" key="1">
    <citation type="submission" date="2015-07" db="EMBL/GenBank/DDBJ databases">
        <authorList>
            <consortium name="Pathogen Informatics"/>
        </authorList>
    </citation>
    <scope>NUCLEOTIDE SEQUENCE [LARGE SCALE GENOMIC DNA]</scope>
    <source>
        <strain evidence="1 2">A316</strain>
    </source>
</reference>
<protein>
    <submittedName>
        <fullName evidence="1">Uncharacterized protein</fullName>
    </submittedName>
</protein>
<gene>
    <name evidence="1" type="ORF">ERS013200_00714</name>
</gene>
<dbReference type="EMBL" id="CWQY01000003">
    <property type="protein sequence ID" value="CSC15911.1"/>
    <property type="molecule type" value="Genomic_DNA"/>
</dbReference>
<accession>A0A655SED6</accession>